<dbReference type="RefSeq" id="WP_137451688.1">
    <property type="nucleotide sequence ID" value="NZ_SZZH01000007.1"/>
</dbReference>
<dbReference type="InterPro" id="IPR014710">
    <property type="entry name" value="RmlC-like_jellyroll"/>
</dbReference>
<proteinExistence type="inferred from homology"/>
<dbReference type="PANTHER" id="PTHR12544">
    <property type="entry name" value="GLUTAMINASE"/>
    <property type="match status" value="1"/>
</dbReference>
<dbReference type="EC" id="3.5.1.2" evidence="3 7"/>
<feature type="binding site" evidence="7">
    <location>
        <position position="64"/>
    </location>
    <ligand>
        <name>substrate</name>
    </ligand>
</feature>
<evidence type="ECO:0000256" key="5">
    <source>
        <dbReference type="ARBA" id="ARBA00049534"/>
    </source>
</evidence>
<evidence type="ECO:0000313" key="10">
    <source>
        <dbReference type="EMBL" id="TKV56419.1"/>
    </source>
</evidence>
<feature type="binding site" evidence="7">
    <location>
        <position position="259"/>
    </location>
    <ligand>
        <name>substrate</name>
    </ligand>
</feature>
<name>A0A4U6Q968_9ACTN</name>
<keyword evidence="7" id="KW-0007">Acetylation</keyword>
<evidence type="ECO:0000259" key="9">
    <source>
        <dbReference type="PROSITE" id="PS50801"/>
    </source>
</evidence>
<dbReference type="Gene3D" id="3.40.710.10">
    <property type="entry name" value="DD-peptidase/beta-lactamase superfamily"/>
    <property type="match status" value="1"/>
</dbReference>
<dbReference type="GO" id="GO:0006543">
    <property type="term" value="P:L-glutamine catabolic process"/>
    <property type="evidence" value="ECO:0007669"/>
    <property type="project" value="TreeGrafter"/>
</dbReference>
<dbReference type="InterPro" id="IPR000595">
    <property type="entry name" value="cNMP-bd_dom"/>
</dbReference>
<evidence type="ECO:0000256" key="2">
    <source>
        <dbReference type="ARBA" id="ARBA00011881"/>
    </source>
</evidence>
<dbReference type="InterPro" id="IPR036513">
    <property type="entry name" value="STAS_dom_sf"/>
</dbReference>
<comment type="similarity">
    <text evidence="1 7">Belongs to the glutaminase family.</text>
</comment>
<organism evidence="10 11">
    <name type="scientific">Nakamurella flava</name>
    <dbReference type="NCBI Taxonomy" id="2576308"/>
    <lineage>
        <taxon>Bacteria</taxon>
        <taxon>Bacillati</taxon>
        <taxon>Actinomycetota</taxon>
        <taxon>Actinomycetes</taxon>
        <taxon>Nakamurellales</taxon>
        <taxon>Nakamurellaceae</taxon>
        <taxon>Nakamurella</taxon>
    </lineage>
</organism>
<evidence type="ECO:0000256" key="3">
    <source>
        <dbReference type="ARBA" id="ARBA00012918"/>
    </source>
</evidence>
<dbReference type="GO" id="GO:0004359">
    <property type="term" value="F:glutaminase activity"/>
    <property type="evidence" value="ECO:0007669"/>
    <property type="project" value="UniProtKB-UniRule"/>
</dbReference>
<feature type="binding site" evidence="7">
    <location>
        <position position="114"/>
    </location>
    <ligand>
        <name>substrate</name>
    </ligand>
</feature>
<feature type="domain" description="STAS" evidence="9">
    <location>
        <begin position="347"/>
        <end position="411"/>
    </location>
</feature>
<dbReference type="HAMAP" id="MF_00313">
    <property type="entry name" value="Glutaminase"/>
    <property type="match status" value="1"/>
</dbReference>
<dbReference type="PROSITE" id="PS50801">
    <property type="entry name" value="STAS"/>
    <property type="match status" value="1"/>
</dbReference>
<dbReference type="GO" id="GO:0006537">
    <property type="term" value="P:glutamate biosynthetic process"/>
    <property type="evidence" value="ECO:0007669"/>
    <property type="project" value="TreeGrafter"/>
</dbReference>
<evidence type="ECO:0000256" key="6">
    <source>
        <dbReference type="ARBA" id="ARBA00070405"/>
    </source>
</evidence>
<dbReference type="Pfam" id="PF00027">
    <property type="entry name" value="cNMP_binding"/>
    <property type="match status" value="1"/>
</dbReference>
<evidence type="ECO:0000313" key="11">
    <source>
        <dbReference type="Proteomes" id="UP000306985"/>
    </source>
</evidence>
<comment type="caution">
    <text evidence="10">The sequence shown here is derived from an EMBL/GenBank/DDBJ whole genome shotgun (WGS) entry which is preliminary data.</text>
</comment>
<dbReference type="Gene3D" id="2.60.120.10">
    <property type="entry name" value="Jelly Rolls"/>
    <property type="match status" value="1"/>
</dbReference>
<dbReference type="SUPFAM" id="SSF51206">
    <property type="entry name" value="cAMP-binding domain-like"/>
    <property type="match status" value="1"/>
</dbReference>
<comment type="subunit">
    <text evidence="2 7">Homotetramer.</text>
</comment>
<feature type="binding site" evidence="7">
    <location>
        <position position="165"/>
    </location>
    <ligand>
        <name>substrate</name>
    </ligand>
</feature>
<feature type="binding site" evidence="7">
    <location>
        <position position="241"/>
    </location>
    <ligand>
        <name>substrate</name>
    </ligand>
</feature>
<dbReference type="InterPro" id="IPR015868">
    <property type="entry name" value="Glutaminase"/>
</dbReference>
<reference evidence="10 11" key="1">
    <citation type="submission" date="2019-05" db="EMBL/GenBank/DDBJ databases">
        <title>Nakamurella sp. N5BH11, whole genome shotgun sequence.</title>
        <authorList>
            <person name="Tuo L."/>
        </authorList>
    </citation>
    <scope>NUCLEOTIDE SEQUENCE [LARGE SCALE GENOMIC DNA]</scope>
    <source>
        <strain evidence="10 11">N5BH11</strain>
    </source>
</reference>
<comment type="catalytic activity">
    <reaction evidence="5 7">
        <text>L-glutamine + H2O = L-glutamate + NH4(+)</text>
        <dbReference type="Rhea" id="RHEA:15889"/>
        <dbReference type="ChEBI" id="CHEBI:15377"/>
        <dbReference type="ChEBI" id="CHEBI:28938"/>
        <dbReference type="ChEBI" id="CHEBI:29985"/>
        <dbReference type="ChEBI" id="CHEBI:58359"/>
        <dbReference type="EC" id="3.5.1.2"/>
    </reaction>
</comment>
<feature type="binding site" evidence="7">
    <location>
        <position position="189"/>
    </location>
    <ligand>
        <name>substrate</name>
    </ligand>
</feature>
<dbReference type="OrthoDB" id="9788822at2"/>
<evidence type="ECO:0000259" key="8">
    <source>
        <dbReference type="PROSITE" id="PS50042"/>
    </source>
</evidence>
<dbReference type="Proteomes" id="UP000306985">
    <property type="component" value="Unassembled WGS sequence"/>
</dbReference>
<evidence type="ECO:0000256" key="7">
    <source>
        <dbReference type="HAMAP-Rule" id="MF_00313"/>
    </source>
</evidence>
<dbReference type="PANTHER" id="PTHR12544:SF29">
    <property type="entry name" value="GLUTAMINASE"/>
    <property type="match status" value="1"/>
</dbReference>
<dbReference type="InterPro" id="IPR012338">
    <property type="entry name" value="Beta-lactam/transpept-like"/>
</dbReference>
<keyword evidence="4 7" id="KW-0378">Hydrolase</keyword>
<dbReference type="SUPFAM" id="SSF52091">
    <property type="entry name" value="SpoIIaa-like"/>
    <property type="match status" value="1"/>
</dbReference>
<dbReference type="InterPro" id="IPR002645">
    <property type="entry name" value="STAS_dom"/>
</dbReference>
<dbReference type="SUPFAM" id="SSF56601">
    <property type="entry name" value="beta-lactamase/transpeptidase-like"/>
    <property type="match status" value="1"/>
</dbReference>
<sequence length="600" mass="65394">MSSLVQRYLEDVHTELLQERSGAVASYIPELARVDPDGFAICLATSDGHVYEVGDSRREFAIQSISKPFTYALALADRGIAAVGEKVDVEPSGEAFNEISLDPTTERPRNPMINAGAIASASLIDGSDAAEKFERVRRLYSRCAGRDLTVDEAMFASESETGHRNRAIGHLLRGYGIIEGDPQEAVELYFRQCSIEVNCRDLALMAATLADNGAHPLTGERVLDPALCERVLSVMTTCGMYNGAGDWVARVGLPAKSGVGGGILAVLPGQFGLAVYSPRLDQHGNSVRGVAACRRLSQDLELHFLHVTRAARSAIRNNYDIVDRPSRHRRTPAEQRALLTFGRRARVFELHGDLLFAGVESVIREITAELDELDVIVLDLRNVAETAEVTRRLMAAARDQLLERGIEPVIVDPDAVLLDADPGRLVRHFRDVDSAVEYAEDRLIERHAPADDAPDAIDTGEHPLLADLPAADLDALMPWLQIRQWAAGDAVVRAGQPPHGLFLVTAGLIELTVDRRGVRHHLSVFTPGTTFGVVYAIAGRDYDLDATARTDTVAAVLPQQALTELGVSRPGVLLTLLRRLVVGSMDQLDWVTRSLVTPSR</sequence>
<dbReference type="EMBL" id="SZZH01000007">
    <property type="protein sequence ID" value="TKV56419.1"/>
    <property type="molecule type" value="Genomic_DNA"/>
</dbReference>
<dbReference type="SMART" id="SM00100">
    <property type="entry name" value="cNMP"/>
    <property type="match status" value="1"/>
</dbReference>
<feature type="binding site" evidence="7">
    <location>
        <position position="158"/>
    </location>
    <ligand>
        <name>substrate</name>
    </ligand>
</feature>
<gene>
    <name evidence="7 10" type="primary">glsA</name>
    <name evidence="10" type="ORF">FDO65_20925</name>
</gene>
<dbReference type="InterPro" id="IPR018490">
    <property type="entry name" value="cNMP-bd_dom_sf"/>
</dbReference>
<feature type="domain" description="Cyclic nucleotide-binding" evidence="8">
    <location>
        <begin position="464"/>
        <end position="565"/>
    </location>
</feature>
<accession>A0A4U6Q968</accession>
<dbReference type="AlphaFoldDB" id="A0A4U6Q968"/>
<dbReference type="Pfam" id="PF04960">
    <property type="entry name" value="Glutaminase"/>
    <property type="match status" value="1"/>
</dbReference>
<protein>
    <recommendedName>
        <fullName evidence="6 7">Glutaminase</fullName>
        <ecNumber evidence="3 7">3.5.1.2</ecNumber>
    </recommendedName>
</protein>
<dbReference type="PROSITE" id="PS50042">
    <property type="entry name" value="CNMP_BINDING_3"/>
    <property type="match status" value="1"/>
</dbReference>
<evidence type="ECO:0000256" key="4">
    <source>
        <dbReference type="ARBA" id="ARBA00022801"/>
    </source>
</evidence>
<dbReference type="CDD" id="cd00038">
    <property type="entry name" value="CAP_ED"/>
    <property type="match status" value="1"/>
</dbReference>
<keyword evidence="11" id="KW-1185">Reference proteome</keyword>
<evidence type="ECO:0000256" key="1">
    <source>
        <dbReference type="ARBA" id="ARBA00011076"/>
    </source>
</evidence>
<dbReference type="NCBIfam" id="TIGR03814">
    <property type="entry name" value="Gln_ase"/>
    <property type="match status" value="1"/>
</dbReference>
<dbReference type="FunFam" id="3.40.710.10:FF:000005">
    <property type="entry name" value="Glutaminase"/>
    <property type="match status" value="1"/>
</dbReference>
<dbReference type="Gene3D" id="3.30.750.24">
    <property type="entry name" value="STAS domain"/>
    <property type="match status" value="1"/>
</dbReference>